<dbReference type="Proteomes" id="UP000217790">
    <property type="component" value="Unassembled WGS sequence"/>
</dbReference>
<accession>A0A2H3EJJ7</accession>
<evidence type="ECO:0000313" key="1">
    <source>
        <dbReference type="EMBL" id="PBL01108.1"/>
    </source>
</evidence>
<sequence length="57" mass="6821">MQSGDPYATCTHRQVSLLTFMSVCSFLHFCNIDVQRVMRTFLTLRHTRRRRRDTKTT</sequence>
<proteinExistence type="predicted"/>
<name>A0A2H3EJJ7_ARMGA</name>
<protein>
    <submittedName>
        <fullName evidence="1">Uncharacterized protein</fullName>
    </submittedName>
</protein>
<reference evidence="2" key="1">
    <citation type="journal article" date="2017" name="Nat. Ecol. Evol.">
        <title>Genome expansion and lineage-specific genetic innovations in the forest pathogenic fungi Armillaria.</title>
        <authorList>
            <person name="Sipos G."/>
            <person name="Prasanna A.N."/>
            <person name="Walter M.C."/>
            <person name="O'Connor E."/>
            <person name="Balint B."/>
            <person name="Krizsan K."/>
            <person name="Kiss B."/>
            <person name="Hess J."/>
            <person name="Varga T."/>
            <person name="Slot J."/>
            <person name="Riley R."/>
            <person name="Boka B."/>
            <person name="Rigling D."/>
            <person name="Barry K."/>
            <person name="Lee J."/>
            <person name="Mihaltcheva S."/>
            <person name="LaButti K."/>
            <person name="Lipzen A."/>
            <person name="Waldron R."/>
            <person name="Moloney N.M."/>
            <person name="Sperisen C."/>
            <person name="Kredics L."/>
            <person name="Vagvoelgyi C."/>
            <person name="Patrignani A."/>
            <person name="Fitzpatrick D."/>
            <person name="Nagy I."/>
            <person name="Doyle S."/>
            <person name="Anderson J.B."/>
            <person name="Grigoriev I.V."/>
            <person name="Gueldener U."/>
            <person name="Muensterkoetter M."/>
            <person name="Nagy L.G."/>
        </authorList>
    </citation>
    <scope>NUCLEOTIDE SEQUENCE [LARGE SCALE GENOMIC DNA]</scope>
    <source>
        <strain evidence="2">Ar21-2</strain>
    </source>
</reference>
<dbReference type="AlphaFoldDB" id="A0A2H3EJJ7"/>
<dbReference type="EMBL" id="KZ293646">
    <property type="protein sequence ID" value="PBL01108.1"/>
    <property type="molecule type" value="Genomic_DNA"/>
</dbReference>
<dbReference type="InParanoid" id="A0A2H3EJJ7"/>
<organism evidence="1 2">
    <name type="scientific">Armillaria gallica</name>
    <name type="common">Bulbous honey fungus</name>
    <name type="synonym">Armillaria bulbosa</name>
    <dbReference type="NCBI Taxonomy" id="47427"/>
    <lineage>
        <taxon>Eukaryota</taxon>
        <taxon>Fungi</taxon>
        <taxon>Dikarya</taxon>
        <taxon>Basidiomycota</taxon>
        <taxon>Agaricomycotina</taxon>
        <taxon>Agaricomycetes</taxon>
        <taxon>Agaricomycetidae</taxon>
        <taxon>Agaricales</taxon>
        <taxon>Marasmiineae</taxon>
        <taxon>Physalacriaceae</taxon>
        <taxon>Armillaria</taxon>
    </lineage>
</organism>
<gene>
    <name evidence="1" type="ORF">ARMGADRAFT_411009</name>
</gene>
<evidence type="ECO:0000313" key="2">
    <source>
        <dbReference type="Proteomes" id="UP000217790"/>
    </source>
</evidence>
<keyword evidence="2" id="KW-1185">Reference proteome</keyword>